<name>A0A9N7ZEG6_PLEPL</name>
<organism evidence="2 3">
    <name type="scientific">Pleuronectes platessa</name>
    <name type="common">European plaice</name>
    <dbReference type="NCBI Taxonomy" id="8262"/>
    <lineage>
        <taxon>Eukaryota</taxon>
        <taxon>Metazoa</taxon>
        <taxon>Chordata</taxon>
        <taxon>Craniata</taxon>
        <taxon>Vertebrata</taxon>
        <taxon>Euteleostomi</taxon>
        <taxon>Actinopterygii</taxon>
        <taxon>Neopterygii</taxon>
        <taxon>Teleostei</taxon>
        <taxon>Neoteleostei</taxon>
        <taxon>Acanthomorphata</taxon>
        <taxon>Carangaria</taxon>
        <taxon>Pleuronectiformes</taxon>
        <taxon>Pleuronectoidei</taxon>
        <taxon>Pleuronectidae</taxon>
        <taxon>Pleuronectes</taxon>
    </lineage>
</organism>
<comment type="caution">
    <text evidence="2">The sequence shown here is derived from an EMBL/GenBank/DDBJ whole genome shotgun (WGS) entry which is preliminary data.</text>
</comment>
<proteinExistence type="predicted"/>
<accession>A0A9N7ZEG6</accession>
<evidence type="ECO:0000256" key="1">
    <source>
        <dbReference type="SAM" id="MobiDB-lite"/>
    </source>
</evidence>
<feature type="region of interest" description="Disordered" evidence="1">
    <location>
        <begin position="289"/>
        <end position="312"/>
    </location>
</feature>
<evidence type="ECO:0000313" key="2">
    <source>
        <dbReference type="EMBL" id="CAB1461116.1"/>
    </source>
</evidence>
<dbReference type="Proteomes" id="UP001153269">
    <property type="component" value="Unassembled WGS sequence"/>
</dbReference>
<protein>
    <submittedName>
        <fullName evidence="2">Uncharacterized protein</fullName>
    </submittedName>
</protein>
<gene>
    <name evidence="2" type="ORF">PLEPLA_LOCUS48991</name>
</gene>
<feature type="region of interest" description="Disordered" evidence="1">
    <location>
        <begin position="217"/>
        <end position="256"/>
    </location>
</feature>
<keyword evidence="3" id="KW-1185">Reference proteome</keyword>
<reference evidence="2" key="1">
    <citation type="submission" date="2020-03" db="EMBL/GenBank/DDBJ databases">
        <authorList>
            <person name="Weist P."/>
        </authorList>
    </citation>
    <scope>NUCLEOTIDE SEQUENCE</scope>
</reference>
<sequence length="320" mass="35336">MARIVLLHFPWSRQLAREGAPEKQRWHGGVNQPTQPSAALYKMQQCRDFLHNKKPKQREEGEKVERRGKRLKIAEQSGVRMHQHHNDGKLPRSRLANTWMVGQIGGMPIPGSERDRQACVGESFSLCGAFHTVVVEVEEQLYSLCQAHRLPRGSTVYLGSHPISSGFGSSLNATQDVGLLANPPSFLPPPPHPSPQHSCTKLPKILLDEAGGGGVVTGTKKEEGDTSLAWQKERESGRRGSHFFQEPEQCRKHKGTSATGHNTVTCTCSLSFDITAGSQRVTCGRCRDRAMSDQATRPSQDRGSIRAAGNEEVVWHALQD</sequence>
<evidence type="ECO:0000313" key="3">
    <source>
        <dbReference type="Proteomes" id="UP001153269"/>
    </source>
</evidence>
<dbReference type="EMBL" id="CADEAL010004510">
    <property type="protein sequence ID" value="CAB1461116.1"/>
    <property type="molecule type" value="Genomic_DNA"/>
</dbReference>
<dbReference type="AlphaFoldDB" id="A0A9N7ZEG6"/>